<evidence type="ECO:0000313" key="2">
    <source>
        <dbReference type="Proteomes" id="UP000240418"/>
    </source>
</evidence>
<reference evidence="1 2" key="1">
    <citation type="submission" date="2018-03" db="EMBL/GenBank/DDBJ databases">
        <title>Genomic Encyclopedia of Archaeal and Bacterial Type Strains, Phase II (KMG-II): from individual species to whole genera.</title>
        <authorList>
            <person name="Goeker M."/>
        </authorList>
    </citation>
    <scope>NUCLEOTIDE SEQUENCE [LARGE SCALE GENOMIC DNA]</scope>
    <source>
        <strain evidence="1 2">DSM 100673</strain>
    </source>
</reference>
<dbReference type="OrthoDB" id="564871at2"/>
<dbReference type="InterPro" id="IPR029044">
    <property type="entry name" value="Nucleotide-diphossugar_trans"/>
</dbReference>
<dbReference type="RefSeq" id="WP_106608533.1">
    <property type="nucleotide sequence ID" value="NZ_PYGJ01000006.1"/>
</dbReference>
<evidence type="ECO:0000313" key="1">
    <source>
        <dbReference type="EMBL" id="PSL19332.1"/>
    </source>
</evidence>
<accession>A0A2P8FCC6</accession>
<sequence length="260" mass="29599">MKCEPLVVLCMKWGSLYPASYVNVLHSACRANLQQDFRFVCLANDTEGYEEGIEVFPIPDLGYQAEHWASGAWPKLSVFVDDLYGLRGRALFIDLDSVVLDDLAPFFEVPGDFVSIGGGVDWRRGNPNPNPTLASGVFSFTLGSQPQIAANFREDPMGAFHEFKLEQRFIEAHVSSWKPWAAEWVISFKRHLRRPVLVDRILPPRLPDDGTKIVAFHGDPRPIDVVRSDRSSWARFPRYGRGAISWVRKYWLDNGYRDPI</sequence>
<dbReference type="AlphaFoldDB" id="A0A2P8FCC6"/>
<proteinExistence type="predicted"/>
<keyword evidence="2" id="KW-1185">Reference proteome</keyword>
<dbReference type="SUPFAM" id="SSF53448">
    <property type="entry name" value="Nucleotide-diphospho-sugar transferases"/>
    <property type="match status" value="1"/>
</dbReference>
<dbReference type="Proteomes" id="UP000240418">
    <property type="component" value="Unassembled WGS sequence"/>
</dbReference>
<dbReference type="EMBL" id="PYGJ01000006">
    <property type="protein sequence ID" value="PSL19332.1"/>
    <property type="molecule type" value="Genomic_DNA"/>
</dbReference>
<gene>
    <name evidence="1" type="ORF">CLV88_10644</name>
</gene>
<comment type="caution">
    <text evidence="1">The sequence shown here is derived from an EMBL/GenBank/DDBJ whole genome shotgun (WGS) entry which is preliminary data.</text>
</comment>
<organism evidence="1 2">
    <name type="scientific">Shimia abyssi</name>
    <dbReference type="NCBI Taxonomy" id="1662395"/>
    <lineage>
        <taxon>Bacteria</taxon>
        <taxon>Pseudomonadati</taxon>
        <taxon>Pseudomonadota</taxon>
        <taxon>Alphaproteobacteria</taxon>
        <taxon>Rhodobacterales</taxon>
        <taxon>Roseobacteraceae</taxon>
    </lineage>
</organism>
<protein>
    <recommendedName>
        <fullName evidence="3">Glycosyltransferase</fullName>
    </recommendedName>
</protein>
<name>A0A2P8FCC6_9RHOB</name>
<evidence type="ECO:0008006" key="3">
    <source>
        <dbReference type="Google" id="ProtNLM"/>
    </source>
</evidence>